<dbReference type="GO" id="GO:0019752">
    <property type="term" value="P:carboxylic acid metabolic process"/>
    <property type="evidence" value="ECO:0007669"/>
    <property type="project" value="InterPro"/>
</dbReference>
<dbReference type="AlphaFoldDB" id="A0A848H2Y9"/>
<dbReference type="GO" id="GO:0030170">
    <property type="term" value="F:pyridoxal phosphate binding"/>
    <property type="evidence" value="ECO:0007669"/>
    <property type="project" value="InterPro"/>
</dbReference>
<keyword evidence="4 6" id="KW-0456">Lyase</keyword>
<dbReference type="PROSITE" id="PS00392">
    <property type="entry name" value="DDC_GAD_HDC_YDC"/>
    <property type="match status" value="1"/>
</dbReference>
<dbReference type="InterPro" id="IPR015421">
    <property type="entry name" value="PyrdxlP-dep_Trfase_major"/>
</dbReference>
<dbReference type="Proteomes" id="UP000541185">
    <property type="component" value="Unassembled WGS sequence"/>
</dbReference>
<dbReference type="PRINTS" id="PR00800">
    <property type="entry name" value="YHDCRBOXLASE"/>
</dbReference>
<dbReference type="GO" id="GO:0006520">
    <property type="term" value="P:amino acid metabolic process"/>
    <property type="evidence" value="ECO:0007669"/>
    <property type="project" value="InterPro"/>
</dbReference>
<dbReference type="PANTHER" id="PTHR11999">
    <property type="entry name" value="GROUP II PYRIDOXAL-5-PHOSPHATE DECARBOXYLASE"/>
    <property type="match status" value="1"/>
</dbReference>
<sequence>MRHSTSLDPRDWVAMRAQAHAMLDDMLDHLSGIAQGPVWRPAPSAVREAFREALPARPTPLHAAHERFMTQILPYSVGNTHPRFMGWVHGGGTVEGMLAEMLAAGLNANCGGRDHMPIEVERQVVRWMRELFGFPDTAQGLLVTGSSMANLIGTVVARTHALGVRSRQAGVSNPGRPLVAYTSQAAHGCISQAMEITGLGSDFLRRIPVNARHEIDTRALAAAIEADLASGMHPFLVVGTAGTVDTGAVDDLAGLADIAARHGMWFHVDGALGALGMMAAELAPRFAGIERADSLALDFHKWGQVPYDAGCILVRDGNHQLDAFAAPAAYLARESRGLAAGGPWPCDLGPDLSRGFRALKVWFTFMTQGTERLGAAMAGTCALARRMAARIQAEPELELLAPVSLNVVCFRYRCEDADNVNRRIIADLHESGIAVPSRTTLAGRVAIRAAIVNHRTSAPDTDALLDATLAFGREHAHVRHFEPAIP</sequence>
<dbReference type="Gene3D" id="3.40.640.10">
    <property type="entry name" value="Type I PLP-dependent aspartate aminotransferase-like (Major domain)"/>
    <property type="match status" value="1"/>
</dbReference>
<dbReference type="GO" id="GO:0016831">
    <property type="term" value="F:carboxy-lyase activity"/>
    <property type="evidence" value="ECO:0007669"/>
    <property type="project" value="UniProtKB-KW"/>
</dbReference>
<evidence type="ECO:0000256" key="1">
    <source>
        <dbReference type="ARBA" id="ARBA00001933"/>
    </source>
</evidence>
<accession>A0A848H2Y9</accession>
<dbReference type="PANTHER" id="PTHR11999:SF70">
    <property type="entry name" value="MIP05841P"/>
    <property type="match status" value="1"/>
</dbReference>
<evidence type="ECO:0000256" key="5">
    <source>
        <dbReference type="PIRSR" id="PIRSR602129-50"/>
    </source>
</evidence>
<comment type="similarity">
    <text evidence="6">Belongs to the group II decarboxylase family.</text>
</comment>
<comment type="cofactor">
    <cofactor evidence="1 5 6">
        <name>pyridoxal 5'-phosphate</name>
        <dbReference type="ChEBI" id="CHEBI:597326"/>
    </cofactor>
</comment>
<comment type="caution">
    <text evidence="7">The sequence shown here is derived from an EMBL/GenBank/DDBJ whole genome shotgun (WGS) entry which is preliminary data.</text>
</comment>
<dbReference type="InterPro" id="IPR002129">
    <property type="entry name" value="PyrdxlP-dep_de-COase"/>
</dbReference>
<dbReference type="InterPro" id="IPR015424">
    <property type="entry name" value="PyrdxlP-dep_Trfase"/>
</dbReference>
<evidence type="ECO:0000256" key="3">
    <source>
        <dbReference type="ARBA" id="ARBA00022898"/>
    </source>
</evidence>
<dbReference type="InterPro" id="IPR010977">
    <property type="entry name" value="Aromatic_deC"/>
</dbReference>
<keyword evidence="3 5" id="KW-0663">Pyridoxal phosphate</keyword>
<evidence type="ECO:0000256" key="6">
    <source>
        <dbReference type="RuleBase" id="RU000382"/>
    </source>
</evidence>
<feature type="modified residue" description="N6-(pyridoxal phosphate)lysine" evidence="5">
    <location>
        <position position="301"/>
    </location>
</feature>
<dbReference type="EMBL" id="JABBFX010000001">
    <property type="protein sequence ID" value="NML44072.1"/>
    <property type="molecule type" value="Genomic_DNA"/>
</dbReference>
<reference evidence="7 8" key="1">
    <citation type="submission" date="2020-04" db="EMBL/GenBank/DDBJ databases">
        <title>Ramlibacter sp. G-1-2-2 isolated from soil.</title>
        <authorList>
            <person name="Dahal R.H."/>
        </authorList>
    </citation>
    <scope>NUCLEOTIDE SEQUENCE [LARGE SCALE GENOMIC DNA]</scope>
    <source>
        <strain evidence="7 8">G-1-2-2</strain>
    </source>
</reference>
<dbReference type="Gene3D" id="3.90.1150.170">
    <property type="match status" value="2"/>
</dbReference>
<dbReference type="Pfam" id="PF00282">
    <property type="entry name" value="Pyridoxal_deC"/>
    <property type="match status" value="1"/>
</dbReference>
<proteinExistence type="inferred from homology"/>
<organism evidence="7 8">
    <name type="scientific">Ramlibacter agri</name>
    <dbReference type="NCBI Taxonomy" id="2728837"/>
    <lineage>
        <taxon>Bacteria</taxon>
        <taxon>Pseudomonadati</taxon>
        <taxon>Pseudomonadota</taxon>
        <taxon>Betaproteobacteria</taxon>
        <taxon>Burkholderiales</taxon>
        <taxon>Comamonadaceae</taxon>
        <taxon>Ramlibacter</taxon>
    </lineage>
</organism>
<evidence type="ECO:0000256" key="4">
    <source>
        <dbReference type="ARBA" id="ARBA00023239"/>
    </source>
</evidence>
<keyword evidence="8" id="KW-1185">Reference proteome</keyword>
<name>A0A848H2Y9_9BURK</name>
<keyword evidence="2" id="KW-0210">Decarboxylase</keyword>
<evidence type="ECO:0000256" key="2">
    <source>
        <dbReference type="ARBA" id="ARBA00022793"/>
    </source>
</evidence>
<dbReference type="InterPro" id="IPR021115">
    <property type="entry name" value="Pyridoxal-P_BS"/>
</dbReference>
<gene>
    <name evidence="7" type="ORF">HHL11_09955</name>
</gene>
<protein>
    <submittedName>
        <fullName evidence="7">Cytochrome D ubiquinol oxidase subunit I</fullName>
    </submittedName>
</protein>
<evidence type="ECO:0000313" key="8">
    <source>
        <dbReference type="Proteomes" id="UP000541185"/>
    </source>
</evidence>
<evidence type="ECO:0000313" key="7">
    <source>
        <dbReference type="EMBL" id="NML44072.1"/>
    </source>
</evidence>
<dbReference type="SUPFAM" id="SSF53383">
    <property type="entry name" value="PLP-dependent transferases"/>
    <property type="match status" value="1"/>
</dbReference>